<dbReference type="GO" id="GO:0005576">
    <property type="term" value="C:extracellular region"/>
    <property type="evidence" value="ECO:0007669"/>
    <property type="project" value="UniProtKB-SubCell"/>
</dbReference>
<keyword evidence="18" id="KW-1185">Reference proteome</keyword>
<dbReference type="OrthoDB" id="60866at2759"/>
<feature type="domain" description="Peptidase S1" evidence="16">
    <location>
        <begin position="39"/>
        <end position="284"/>
    </location>
</feature>
<dbReference type="InterPro" id="IPR013783">
    <property type="entry name" value="Ig-like_fold"/>
</dbReference>
<dbReference type="InterPro" id="IPR017868">
    <property type="entry name" value="Filamin/ABP280_repeat-like"/>
</dbReference>
<feature type="repeat" description="Filamin" evidence="10">
    <location>
        <begin position="599"/>
        <end position="697"/>
    </location>
</feature>
<dbReference type="PROSITE" id="PS51125">
    <property type="entry name" value="NHL"/>
    <property type="match status" value="2"/>
</dbReference>
<dbReference type="Pfam" id="PF01436">
    <property type="entry name" value="NHL"/>
    <property type="match status" value="3"/>
</dbReference>
<keyword evidence="14" id="KW-0732">Signal</keyword>
<dbReference type="GO" id="GO:0004252">
    <property type="term" value="F:serine-type endopeptidase activity"/>
    <property type="evidence" value="ECO:0007669"/>
    <property type="project" value="InterPro"/>
</dbReference>
<dbReference type="SMART" id="SM00020">
    <property type="entry name" value="Tryp_SPc"/>
    <property type="match status" value="2"/>
</dbReference>
<dbReference type="FunFam" id="2.40.10.10:FF:000068">
    <property type="entry name" value="transmembrane protease serine 2"/>
    <property type="match status" value="1"/>
</dbReference>
<keyword evidence="3" id="KW-0479">Metal-binding</keyword>
<evidence type="ECO:0000256" key="12">
    <source>
        <dbReference type="PROSITE-ProRule" id="PRU00504"/>
    </source>
</evidence>
<dbReference type="SUPFAM" id="SSF81296">
    <property type="entry name" value="E set domains"/>
    <property type="match status" value="1"/>
</dbReference>
<dbReference type="InterPro" id="IPR001254">
    <property type="entry name" value="Trypsin_dom"/>
</dbReference>
<dbReference type="FunFam" id="2.40.10.10:FF:000036">
    <property type="entry name" value="Trypsin beta"/>
    <property type="match status" value="1"/>
</dbReference>
<dbReference type="InterPro" id="IPR009003">
    <property type="entry name" value="Peptidase_S1_PA"/>
</dbReference>
<dbReference type="InterPro" id="IPR001314">
    <property type="entry name" value="Peptidase_S1A"/>
</dbReference>
<evidence type="ECO:0000313" key="17">
    <source>
        <dbReference type="EMBL" id="KAF7989180.1"/>
    </source>
</evidence>
<evidence type="ECO:0000256" key="8">
    <source>
        <dbReference type="ARBA" id="ARBA00022833"/>
    </source>
</evidence>
<accession>A0A835CQH6</accession>
<dbReference type="InterPro" id="IPR017907">
    <property type="entry name" value="Znf_RING_CS"/>
</dbReference>
<organism evidence="17 18">
    <name type="scientific">Aphidius gifuensis</name>
    <name type="common">Parasitoid wasp</name>
    <dbReference type="NCBI Taxonomy" id="684658"/>
    <lineage>
        <taxon>Eukaryota</taxon>
        <taxon>Metazoa</taxon>
        <taxon>Ecdysozoa</taxon>
        <taxon>Arthropoda</taxon>
        <taxon>Hexapoda</taxon>
        <taxon>Insecta</taxon>
        <taxon>Pterygota</taxon>
        <taxon>Neoptera</taxon>
        <taxon>Endopterygota</taxon>
        <taxon>Hymenoptera</taxon>
        <taxon>Apocrita</taxon>
        <taxon>Ichneumonoidea</taxon>
        <taxon>Braconidae</taxon>
        <taxon>Aphidiinae</taxon>
        <taxon>Aphidius</taxon>
    </lineage>
</organism>
<evidence type="ECO:0000259" key="15">
    <source>
        <dbReference type="PROSITE" id="PS50089"/>
    </source>
</evidence>
<feature type="signal peptide" evidence="14">
    <location>
        <begin position="1"/>
        <end position="26"/>
    </location>
</feature>
<dbReference type="Proteomes" id="UP000639338">
    <property type="component" value="Unassembled WGS sequence"/>
</dbReference>
<evidence type="ECO:0000256" key="2">
    <source>
        <dbReference type="ARBA" id="ARBA00022670"/>
    </source>
</evidence>
<dbReference type="EMBL" id="JACMRX010000005">
    <property type="protein sequence ID" value="KAF7989180.1"/>
    <property type="molecule type" value="Genomic_DNA"/>
</dbReference>
<dbReference type="Gene3D" id="2.60.40.10">
    <property type="entry name" value="Immunoglobulins"/>
    <property type="match status" value="1"/>
</dbReference>
<comment type="caution">
    <text evidence="17">The sequence shown here is derived from an EMBL/GenBank/DDBJ whole genome shotgun (WGS) entry which is preliminary data.</text>
</comment>
<dbReference type="AlphaFoldDB" id="A0A835CQH6"/>
<evidence type="ECO:0000256" key="9">
    <source>
        <dbReference type="ARBA" id="ARBA00023157"/>
    </source>
</evidence>
<dbReference type="SUPFAM" id="SSF50494">
    <property type="entry name" value="Trypsin-like serine proteases"/>
    <property type="match status" value="2"/>
</dbReference>
<keyword evidence="8" id="KW-0862">Zinc</keyword>
<dbReference type="PANTHER" id="PTHR24252">
    <property type="entry name" value="ACROSIN-RELATED"/>
    <property type="match status" value="1"/>
</dbReference>
<evidence type="ECO:0000259" key="16">
    <source>
        <dbReference type="PROSITE" id="PS50240"/>
    </source>
</evidence>
<feature type="repeat" description="NHL" evidence="12">
    <location>
        <begin position="787"/>
        <end position="829"/>
    </location>
</feature>
<dbReference type="InterPro" id="IPR001258">
    <property type="entry name" value="NHL_repeat"/>
</dbReference>
<dbReference type="PROSITE" id="PS50194">
    <property type="entry name" value="FILAMIN_REPEAT"/>
    <property type="match status" value="1"/>
</dbReference>
<keyword evidence="4" id="KW-0677">Repeat</keyword>
<proteinExistence type="predicted"/>
<evidence type="ECO:0000313" key="18">
    <source>
        <dbReference type="Proteomes" id="UP000639338"/>
    </source>
</evidence>
<evidence type="ECO:0000256" key="1">
    <source>
        <dbReference type="ARBA" id="ARBA00004239"/>
    </source>
</evidence>
<evidence type="ECO:0000256" key="11">
    <source>
        <dbReference type="PROSITE-ProRule" id="PRU00175"/>
    </source>
</evidence>
<dbReference type="InterPro" id="IPR014756">
    <property type="entry name" value="Ig_E-set"/>
</dbReference>
<evidence type="ECO:0000256" key="13">
    <source>
        <dbReference type="RuleBase" id="RU363034"/>
    </source>
</evidence>
<keyword evidence="6 13" id="KW-0378">Hydrolase</keyword>
<dbReference type="SUPFAM" id="SSF57850">
    <property type="entry name" value="RING/U-box"/>
    <property type="match status" value="1"/>
</dbReference>
<keyword evidence="5 11" id="KW-0863">Zinc-finger</keyword>
<dbReference type="Gene3D" id="2.40.10.10">
    <property type="entry name" value="Trypsin-like serine proteases"/>
    <property type="match status" value="3"/>
</dbReference>
<protein>
    <recommendedName>
        <fullName evidence="19">RING-type domain-containing protein</fullName>
    </recommendedName>
</protein>
<dbReference type="PRINTS" id="PR00722">
    <property type="entry name" value="CHYMOTRYPSIN"/>
</dbReference>
<dbReference type="CDD" id="cd00190">
    <property type="entry name" value="Tryp_SPc"/>
    <property type="match status" value="2"/>
</dbReference>
<dbReference type="PROSITE" id="PS50089">
    <property type="entry name" value="ZF_RING_2"/>
    <property type="match status" value="1"/>
</dbReference>
<feature type="domain" description="RING-type" evidence="15">
    <location>
        <begin position="436"/>
        <end position="484"/>
    </location>
</feature>
<evidence type="ECO:0000256" key="14">
    <source>
        <dbReference type="SAM" id="SignalP"/>
    </source>
</evidence>
<evidence type="ECO:0000256" key="3">
    <source>
        <dbReference type="ARBA" id="ARBA00022723"/>
    </source>
</evidence>
<feature type="chain" id="PRO_5032398603" description="RING-type domain-containing protein" evidence="14">
    <location>
        <begin position="27"/>
        <end position="958"/>
    </location>
</feature>
<dbReference type="InterPro" id="IPR013083">
    <property type="entry name" value="Znf_RING/FYVE/PHD"/>
</dbReference>
<dbReference type="Gene3D" id="3.30.40.10">
    <property type="entry name" value="Zinc/RING finger domain, C3HC4 (zinc finger)"/>
    <property type="match status" value="1"/>
</dbReference>
<dbReference type="PROSITE" id="PS00135">
    <property type="entry name" value="TRYPSIN_SER"/>
    <property type="match status" value="1"/>
</dbReference>
<keyword evidence="2 13" id="KW-0645">Protease</keyword>
<dbReference type="SUPFAM" id="SSF101898">
    <property type="entry name" value="NHL repeat"/>
    <property type="match status" value="1"/>
</dbReference>
<name>A0A835CQH6_APHGI</name>
<dbReference type="InterPro" id="IPR033116">
    <property type="entry name" value="TRYPSIN_SER"/>
</dbReference>
<dbReference type="InterPro" id="IPR043504">
    <property type="entry name" value="Peptidase_S1_PA_chymotrypsin"/>
</dbReference>
<dbReference type="GO" id="GO:0008270">
    <property type="term" value="F:zinc ion binding"/>
    <property type="evidence" value="ECO:0007669"/>
    <property type="project" value="UniProtKB-KW"/>
</dbReference>
<keyword evidence="9" id="KW-1015">Disulfide bond</keyword>
<dbReference type="PROSITE" id="PS50240">
    <property type="entry name" value="TRYPSIN_DOM"/>
    <property type="match status" value="1"/>
</dbReference>
<dbReference type="CDD" id="cd16579">
    <property type="entry name" value="RING-HC_PML_C-V"/>
    <property type="match status" value="1"/>
</dbReference>
<reference evidence="17 18" key="1">
    <citation type="submission" date="2020-08" db="EMBL/GenBank/DDBJ databases">
        <title>Aphidius gifuensis genome sequencing and assembly.</title>
        <authorList>
            <person name="Du Z."/>
        </authorList>
    </citation>
    <scope>NUCLEOTIDE SEQUENCE [LARGE SCALE GENOMIC DNA]</scope>
    <source>
        <strain evidence="17">YNYX2018</strain>
        <tissue evidence="17">Adults</tissue>
    </source>
</reference>
<comment type="subcellular location">
    <subcellularLocation>
        <location evidence="1">Secreted</location>
        <location evidence="1">Extracellular space</location>
    </subcellularLocation>
</comment>
<dbReference type="PANTHER" id="PTHR24252:SF7">
    <property type="entry name" value="HYALIN"/>
    <property type="match status" value="1"/>
</dbReference>
<dbReference type="Gene3D" id="2.120.10.30">
    <property type="entry name" value="TolB, C-terminal domain"/>
    <property type="match status" value="1"/>
</dbReference>
<dbReference type="InterPro" id="IPR018114">
    <property type="entry name" value="TRYPSIN_HIS"/>
</dbReference>
<sequence>MLFLIKNNYIYKLLAILLTFNLINLSIEYGNNFEGNPKIVGGNPADDGQFPYQVSLRIRTKGGELRHFCGGSLLNHRWILTAAHCLKGFNDTVITAVVGTTKLDEGGTEYKSAKIHGHEEYSSIFVRNDIGLIHVDKDIEFTENIKPVDLPTTNFDKSNYPAVLSGWGTTSYPGKTPNDLQFINLTVIDQLHCMMYHNIRITNRNICTLNKRGQGACHGDSGGPLVADGVQIGVVSWGTPCAKGKPGENADEHLYPWIVSLRIQGSHKCGGTILNSYWILTAAHSVIVGTNNLIVDGLAYRADYFFIHHDYDRELHAHDIGLVRVVDEILFNDIIKPVELPNRDFSDSNLAGIFTGWGTTLPDGFVNNELQVIKLNIIKLDRCQKIFPKVGCGQICTSTSDGGLTRLGERMVSMSSMLVETVSINYEDFNESFLTCGTCLCVYDGSEHTPKLLPCSHTVCLHCLTRIAASQTREVGHFRCPICRELITIPRGGVPALPPTAVQSAAKDKKRVLEEQHALIETEKNKVERECEGLQYQVEVRNITQRIGSLSDQLDAAVALSEPRENAFITTEFNHNTAIKDFEKSLDLIGRVRSSTTLPGLCRASLRDPAICKLEAIVILETVDYHGNPRNAGGDPIDAVLTYADNVNSQKNIDYEVKDFDNGTYEISFRPPTADRYVLKLSVFERPIKDYPLYFNATEHNEPIKIYGKRGSGKDEFHQPVAVAIDDNEIIYIVDSGNSRIKQFRILKHITNAGLEGRSCTGIAISELGIVIVNWRTRTITEMNTHGDTIRSFSHNAFQEPIDVAVDRNYGHVLVADNGQSCVFVFDSTGKILFQVGKKNTFKLITSVTVGTDGEILVADSKIQVFSAKGDFSEEINADGKGKYGGIAIDKNKKIVASRCDKGRSIIQVLKLGDGNVLTEIDSHSSKLRRPAGIAILPNNHLVVVDLGNDCIKKYRYW</sequence>
<feature type="repeat" description="NHL" evidence="12">
    <location>
        <begin position="704"/>
        <end position="747"/>
    </location>
</feature>
<dbReference type="PROSITE" id="PS00518">
    <property type="entry name" value="ZF_RING_1"/>
    <property type="match status" value="1"/>
</dbReference>
<keyword evidence="7 13" id="KW-0720">Serine protease</keyword>
<evidence type="ECO:0000256" key="7">
    <source>
        <dbReference type="ARBA" id="ARBA00022825"/>
    </source>
</evidence>
<dbReference type="InterPro" id="IPR001841">
    <property type="entry name" value="Znf_RING"/>
</dbReference>
<evidence type="ECO:0000256" key="10">
    <source>
        <dbReference type="PROSITE-ProRule" id="PRU00087"/>
    </source>
</evidence>
<dbReference type="Pfam" id="PF00089">
    <property type="entry name" value="Trypsin"/>
    <property type="match status" value="2"/>
</dbReference>
<dbReference type="InterPro" id="IPR011042">
    <property type="entry name" value="6-blade_b-propeller_TolB-like"/>
</dbReference>
<dbReference type="SMART" id="SM00184">
    <property type="entry name" value="RING"/>
    <property type="match status" value="1"/>
</dbReference>
<dbReference type="PROSITE" id="PS00134">
    <property type="entry name" value="TRYPSIN_HIS"/>
    <property type="match status" value="1"/>
</dbReference>
<evidence type="ECO:0000256" key="5">
    <source>
        <dbReference type="ARBA" id="ARBA00022771"/>
    </source>
</evidence>
<dbReference type="GO" id="GO:0006508">
    <property type="term" value="P:proteolysis"/>
    <property type="evidence" value="ECO:0007669"/>
    <property type="project" value="UniProtKB-KW"/>
</dbReference>
<evidence type="ECO:0000256" key="4">
    <source>
        <dbReference type="ARBA" id="ARBA00022737"/>
    </source>
</evidence>
<evidence type="ECO:0000256" key="6">
    <source>
        <dbReference type="ARBA" id="ARBA00022801"/>
    </source>
</evidence>
<evidence type="ECO:0008006" key="19">
    <source>
        <dbReference type="Google" id="ProtNLM"/>
    </source>
</evidence>
<gene>
    <name evidence="17" type="ORF">HCN44_007490</name>
</gene>